<evidence type="ECO:0000313" key="2">
    <source>
        <dbReference type="EMBL" id="NYI81615.1"/>
    </source>
</evidence>
<feature type="domain" description="Transglutaminase-like" evidence="1">
    <location>
        <begin position="85"/>
        <end position="147"/>
    </location>
</feature>
<dbReference type="RefSeq" id="WP_179716771.1">
    <property type="nucleotide sequence ID" value="NZ_BAABFH010000001.1"/>
</dbReference>
<evidence type="ECO:0000259" key="1">
    <source>
        <dbReference type="SMART" id="SM00460"/>
    </source>
</evidence>
<dbReference type="EMBL" id="JACCFJ010000001">
    <property type="protein sequence ID" value="NYI81615.1"/>
    <property type="molecule type" value="Genomic_DNA"/>
</dbReference>
<protein>
    <recommendedName>
        <fullName evidence="1">Transglutaminase-like domain-containing protein</fullName>
    </recommendedName>
</protein>
<comment type="caution">
    <text evidence="2">The sequence shown here is derived from an EMBL/GenBank/DDBJ whole genome shotgun (WGS) entry which is preliminary data.</text>
</comment>
<reference evidence="2 3" key="1">
    <citation type="submission" date="2020-07" db="EMBL/GenBank/DDBJ databases">
        <title>Sequencing the genomes of 1000 actinobacteria strains.</title>
        <authorList>
            <person name="Klenk H.-P."/>
        </authorList>
    </citation>
    <scope>NUCLEOTIDE SEQUENCE [LARGE SCALE GENOMIC DNA]</scope>
    <source>
        <strain evidence="2 3">DSM 44065</strain>
    </source>
</reference>
<dbReference type="InterPro" id="IPR038765">
    <property type="entry name" value="Papain-like_cys_pep_sf"/>
</dbReference>
<dbReference type="Proteomes" id="UP000587002">
    <property type="component" value="Unassembled WGS sequence"/>
</dbReference>
<dbReference type="Pfam" id="PF01841">
    <property type="entry name" value="Transglut_core"/>
    <property type="match status" value="1"/>
</dbReference>
<name>A0A853ABX5_9PSEU</name>
<evidence type="ECO:0000313" key="3">
    <source>
        <dbReference type="Proteomes" id="UP000587002"/>
    </source>
</evidence>
<organism evidence="2 3">
    <name type="scientific">Saccharopolyspora hordei</name>
    <dbReference type="NCBI Taxonomy" id="1838"/>
    <lineage>
        <taxon>Bacteria</taxon>
        <taxon>Bacillati</taxon>
        <taxon>Actinomycetota</taxon>
        <taxon>Actinomycetes</taxon>
        <taxon>Pseudonocardiales</taxon>
        <taxon>Pseudonocardiaceae</taxon>
        <taxon>Saccharopolyspora</taxon>
    </lineage>
</organism>
<gene>
    <name evidence="2" type="ORF">HNR68_000245</name>
</gene>
<proteinExistence type="predicted"/>
<dbReference type="AlphaFoldDB" id="A0A853ABX5"/>
<keyword evidence="3" id="KW-1185">Reference proteome</keyword>
<accession>A0A853ABX5</accession>
<dbReference type="InterPro" id="IPR002931">
    <property type="entry name" value="Transglutaminase-like"/>
</dbReference>
<dbReference type="Gene3D" id="3.10.620.30">
    <property type="match status" value="1"/>
</dbReference>
<sequence>MTTPQEFARHSRFTDPGEYAPLLEALPTDVRQLVGVTGGLVVHYRGARIPFTGDRLAEIDSRWAERLLATDQSRFPVPLTEPRPLEERVVGCCRDVTLLTVAALRQHGIPARSRVGFAAYFHEGFHADHVVVEHWDGQRWVLADAQLDQADWPFDTCDVPCGATSAPFATAAQVWTAHRRGEVDVDRYGVGPDHPMRGGWFVANCVLRELAHRRRDELLLWDFWGALVTTDDAVDVELVDEVAALLLAADEGDEAAERELAHRYATDPRLPPGARVRCSSPSGVDTLVDLT</sequence>
<dbReference type="SUPFAM" id="SSF54001">
    <property type="entry name" value="Cysteine proteinases"/>
    <property type="match status" value="1"/>
</dbReference>
<dbReference type="SMART" id="SM00460">
    <property type="entry name" value="TGc"/>
    <property type="match status" value="1"/>
</dbReference>